<dbReference type="AlphaFoldDB" id="A0A9D2DJG9"/>
<dbReference type="EMBL" id="DXBZ01000081">
    <property type="protein sequence ID" value="HIZ18336.1"/>
    <property type="molecule type" value="Genomic_DNA"/>
</dbReference>
<proteinExistence type="predicted"/>
<evidence type="ECO:0000313" key="2">
    <source>
        <dbReference type="EMBL" id="HIZ18336.1"/>
    </source>
</evidence>
<evidence type="ECO:0000256" key="1">
    <source>
        <dbReference type="SAM" id="MobiDB-lite"/>
    </source>
</evidence>
<comment type="caution">
    <text evidence="2">The sequence shown here is derived from an EMBL/GenBank/DDBJ whole genome shotgun (WGS) entry which is preliminary data.</text>
</comment>
<feature type="region of interest" description="Disordered" evidence="1">
    <location>
        <begin position="1"/>
        <end position="25"/>
    </location>
</feature>
<sequence>MASHFRSAERQGSEGEDLLQPVAPEAAPQVETLTAEDTGAFLAAADPTDDPVAASVPVMEAPEEVHVVTAAESEDASTAQPQV</sequence>
<accession>A0A9D2DJG9</accession>
<evidence type="ECO:0000313" key="3">
    <source>
        <dbReference type="Proteomes" id="UP000824029"/>
    </source>
</evidence>
<gene>
    <name evidence="2" type="ORF">IAA22_04410</name>
</gene>
<name>A0A9D2DJG9_9ACTN</name>
<organism evidence="2 3">
    <name type="scientific">Candidatus Olsenella stercoravium</name>
    <dbReference type="NCBI Taxonomy" id="2838713"/>
    <lineage>
        <taxon>Bacteria</taxon>
        <taxon>Bacillati</taxon>
        <taxon>Actinomycetota</taxon>
        <taxon>Coriobacteriia</taxon>
        <taxon>Coriobacteriales</taxon>
        <taxon>Atopobiaceae</taxon>
        <taxon>Olsenella</taxon>
    </lineage>
</organism>
<reference evidence="2" key="2">
    <citation type="submission" date="2021-04" db="EMBL/GenBank/DDBJ databases">
        <authorList>
            <person name="Gilroy R."/>
        </authorList>
    </citation>
    <scope>NUCLEOTIDE SEQUENCE</scope>
    <source>
        <strain evidence="2">ChiHecolR3B27-1887</strain>
    </source>
</reference>
<feature type="compositionally biased region" description="Basic and acidic residues" evidence="1">
    <location>
        <begin position="1"/>
        <end position="13"/>
    </location>
</feature>
<reference evidence="2" key="1">
    <citation type="journal article" date="2021" name="PeerJ">
        <title>Extensive microbial diversity within the chicken gut microbiome revealed by metagenomics and culture.</title>
        <authorList>
            <person name="Gilroy R."/>
            <person name="Ravi A."/>
            <person name="Getino M."/>
            <person name="Pursley I."/>
            <person name="Horton D.L."/>
            <person name="Alikhan N.F."/>
            <person name="Baker D."/>
            <person name="Gharbi K."/>
            <person name="Hall N."/>
            <person name="Watson M."/>
            <person name="Adriaenssens E.M."/>
            <person name="Foster-Nyarko E."/>
            <person name="Jarju S."/>
            <person name="Secka A."/>
            <person name="Antonio M."/>
            <person name="Oren A."/>
            <person name="Chaudhuri R.R."/>
            <person name="La Ragione R."/>
            <person name="Hildebrand F."/>
            <person name="Pallen M.J."/>
        </authorList>
    </citation>
    <scope>NUCLEOTIDE SEQUENCE</scope>
    <source>
        <strain evidence="2">ChiHecolR3B27-1887</strain>
    </source>
</reference>
<protein>
    <submittedName>
        <fullName evidence="2">Uncharacterized protein</fullName>
    </submittedName>
</protein>
<feature type="non-terminal residue" evidence="2">
    <location>
        <position position="83"/>
    </location>
</feature>
<dbReference type="Proteomes" id="UP000824029">
    <property type="component" value="Unassembled WGS sequence"/>
</dbReference>